<gene>
    <name evidence="3" type="ORF">Q0590_21885</name>
</gene>
<dbReference type="Proteomes" id="UP001168528">
    <property type="component" value="Unassembled WGS sequence"/>
</dbReference>
<keyword evidence="1" id="KW-1133">Transmembrane helix</keyword>
<evidence type="ECO:0000313" key="4">
    <source>
        <dbReference type="Proteomes" id="UP001168528"/>
    </source>
</evidence>
<protein>
    <submittedName>
        <fullName evidence="3">Histidine kinase</fullName>
    </submittedName>
</protein>
<sequence length="510" mass="59154">MKDLIKKPESLSKLEFWAATTIYVFSVFLLITPAVNNEHSVVFTPNKPLFDEANIYFNYYKNYFIPQLIQYTTFYLAFMALNFSIMPMFLSKKELAKNILFVVFVFLICSIILGTTDTYLKNYLFAQYETEQDTYVALFQQNFLYTFWLLLLFGFYTFIKYTGVYLLAHSEAIQSQYKIITQDALAAFVLWMVSMFLLMIGDAEVEFIITWGILIPLAILLYCYSIYSLIPSSLTAKKPFVSYVKKSIFALILSLIPVFLSALLLTKSLDGALIISLINIPFQLLITVPFSWYLFKRQMKGKEDVYVLQKELGQSNANFDFLRSQINPHFLFNALNTIYGTAIQEKAERTCEGIEKLGDMMRFMLQENMQEKISLSREVDYLNNYISLQKLRTDPNPIVKIDSRIEPQGNGVQIPPMLLIPFVENAFKHGISFREPSHIKISLEVREHTLYFDVNNSKHLKQENDPEKTKNGIGLSNVKQRLQLLYPAKHDLIIHETGKEFFVHLTMQLS</sequence>
<feature type="domain" description="Signal transduction histidine kinase internal region" evidence="2">
    <location>
        <begin position="318"/>
        <end position="394"/>
    </location>
</feature>
<proteinExistence type="predicted"/>
<name>A0ABT8RC87_9BACT</name>
<keyword evidence="4" id="KW-1185">Reference proteome</keyword>
<keyword evidence="1" id="KW-0472">Membrane</keyword>
<dbReference type="Gene3D" id="3.30.565.10">
    <property type="entry name" value="Histidine kinase-like ATPase, C-terminal domain"/>
    <property type="match status" value="1"/>
</dbReference>
<keyword evidence="3" id="KW-0808">Transferase</keyword>
<feature type="transmembrane region" description="Helical" evidence="1">
    <location>
        <begin position="68"/>
        <end position="86"/>
    </location>
</feature>
<keyword evidence="3" id="KW-0418">Kinase</keyword>
<evidence type="ECO:0000259" key="2">
    <source>
        <dbReference type="Pfam" id="PF06580"/>
    </source>
</evidence>
<dbReference type="InterPro" id="IPR010559">
    <property type="entry name" value="Sig_transdc_His_kin_internal"/>
</dbReference>
<dbReference type="RefSeq" id="WP_302039746.1">
    <property type="nucleotide sequence ID" value="NZ_JAUKPO010000015.1"/>
</dbReference>
<organism evidence="3 4">
    <name type="scientific">Rhodocytophaga aerolata</name>
    <dbReference type="NCBI Taxonomy" id="455078"/>
    <lineage>
        <taxon>Bacteria</taxon>
        <taxon>Pseudomonadati</taxon>
        <taxon>Bacteroidota</taxon>
        <taxon>Cytophagia</taxon>
        <taxon>Cytophagales</taxon>
        <taxon>Rhodocytophagaceae</taxon>
        <taxon>Rhodocytophaga</taxon>
    </lineage>
</organism>
<dbReference type="Pfam" id="PF06580">
    <property type="entry name" value="His_kinase"/>
    <property type="match status" value="1"/>
</dbReference>
<feature type="transmembrane region" description="Helical" evidence="1">
    <location>
        <begin position="98"/>
        <end position="116"/>
    </location>
</feature>
<evidence type="ECO:0000313" key="3">
    <source>
        <dbReference type="EMBL" id="MDO1448944.1"/>
    </source>
</evidence>
<feature type="transmembrane region" description="Helical" evidence="1">
    <location>
        <begin position="207"/>
        <end position="227"/>
    </location>
</feature>
<dbReference type="InterPro" id="IPR036890">
    <property type="entry name" value="HATPase_C_sf"/>
</dbReference>
<dbReference type="SUPFAM" id="SSF55874">
    <property type="entry name" value="ATPase domain of HSP90 chaperone/DNA topoisomerase II/histidine kinase"/>
    <property type="match status" value="1"/>
</dbReference>
<keyword evidence="1" id="KW-0812">Transmembrane</keyword>
<feature type="transmembrane region" description="Helical" evidence="1">
    <location>
        <begin position="248"/>
        <end position="266"/>
    </location>
</feature>
<dbReference type="PANTHER" id="PTHR34220:SF7">
    <property type="entry name" value="SENSOR HISTIDINE KINASE YPDA"/>
    <property type="match status" value="1"/>
</dbReference>
<evidence type="ECO:0000256" key="1">
    <source>
        <dbReference type="SAM" id="Phobius"/>
    </source>
</evidence>
<feature type="transmembrane region" description="Helical" evidence="1">
    <location>
        <begin position="16"/>
        <end position="35"/>
    </location>
</feature>
<dbReference type="InterPro" id="IPR050640">
    <property type="entry name" value="Bact_2-comp_sensor_kinase"/>
</dbReference>
<dbReference type="PANTHER" id="PTHR34220">
    <property type="entry name" value="SENSOR HISTIDINE KINASE YPDA"/>
    <property type="match status" value="1"/>
</dbReference>
<feature type="transmembrane region" description="Helical" evidence="1">
    <location>
        <begin position="145"/>
        <end position="168"/>
    </location>
</feature>
<feature type="transmembrane region" description="Helical" evidence="1">
    <location>
        <begin position="272"/>
        <end position="295"/>
    </location>
</feature>
<accession>A0ABT8RC87</accession>
<feature type="transmembrane region" description="Helical" evidence="1">
    <location>
        <begin position="180"/>
        <end position="201"/>
    </location>
</feature>
<comment type="caution">
    <text evidence="3">The sequence shown here is derived from an EMBL/GenBank/DDBJ whole genome shotgun (WGS) entry which is preliminary data.</text>
</comment>
<dbReference type="EMBL" id="JAUKPO010000015">
    <property type="protein sequence ID" value="MDO1448944.1"/>
    <property type="molecule type" value="Genomic_DNA"/>
</dbReference>
<reference evidence="3" key="1">
    <citation type="submission" date="2023-07" db="EMBL/GenBank/DDBJ databases">
        <title>The genome sequence of Rhodocytophaga aerolata KACC 12507.</title>
        <authorList>
            <person name="Zhang X."/>
        </authorList>
    </citation>
    <scope>NUCLEOTIDE SEQUENCE</scope>
    <source>
        <strain evidence="3">KACC 12507</strain>
    </source>
</reference>
<dbReference type="GO" id="GO:0016301">
    <property type="term" value="F:kinase activity"/>
    <property type="evidence" value="ECO:0007669"/>
    <property type="project" value="UniProtKB-KW"/>
</dbReference>